<reference evidence="2 3" key="1">
    <citation type="journal article" date="2011" name="J. Bacteriol.">
        <title>Genome sequence of Chthoniobacter flavus Ellin428, an aerobic heterotrophic soil bacterium.</title>
        <authorList>
            <person name="Kant R."/>
            <person name="van Passel M.W."/>
            <person name="Palva A."/>
            <person name="Lucas S."/>
            <person name="Lapidus A."/>
            <person name="Glavina Del Rio T."/>
            <person name="Dalin E."/>
            <person name="Tice H."/>
            <person name="Bruce D."/>
            <person name="Goodwin L."/>
            <person name="Pitluck S."/>
            <person name="Larimer F.W."/>
            <person name="Land M.L."/>
            <person name="Hauser L."/>
            <person name="Sangwan P."/>
            <person name="de Vos W.M."/>
            <person name="Janssen P.H."/>
            <person name="Smidt H."/>
        </authorList>
    </citation>
    <scope>NUCLEOTIDE SEQUENCE [LARGE SCALE GENOMIC DNA]</scope>
    <source>
        <strain evidence="2 3">Ellin428</strain>
    </source>
</reference>
<name>B4DCP8_9BACT</name>
<protein>
    <submittedName>
        <fullName evidence="2">Uncharacterized protein</fullName>
    </submittedName>
</protein>
<keyword evidence="3" id="KW-1185">Reference proteome</keyword>
<dbReference type="InParanoid" id="B4DCP8"/>
<accession>B4DCP8</accession>
<dbReference type="STRING" id="497964.CfE428DRAFT_6689"/>
<organism evidence="2 3">
    <name type="scientific">Chthoniobacter flavus Ellin428</name>
    <dbReference type="NCBI Taxonomy" id="497964"/>
    <lineage>
        <taxon>Bacteria</taxon>
        <taxon>Pseudomonadati</taxon>
        <taxon>Verrucomicrobiota</taxon>
        <taxon>Spartobacteria</taxon>
        <taxon>Chthoniobacterales</taxon>
        <taxon>Chthoniobacteraceae</taxon>
        <taxon>Chthoniobacter</taxon>
    </lineage>
</organism>
<evidence type="ECO:0000256" key="1">
    <source>
        <dbReference type="SAM" id="Phobius"/>
    </source>
</evidence>
<evidence type="ECO:0000313" key="3">
    <source>
        <dbReference type="Proteomes" id="UP000005824"/>
    </source>
</evidence>
<keyword evidence="1" id="KW-0812">Transmembrane</keyword>
<keyword evidence="1" id="KW-1133">Transmembrane helix</keyword>
<evidence type="ECO:0000313" key="2">
    <source>
        <dbReference type="EMBL" id="EDY15777.1"/>
    </source>
</evidence>
<keyword evidence="1" id="KW-0472">Membrane</keyword>
<dbReference type="AlphaFoldDB" id="B4DCP8"/>
<sequence length="44" mass="4794">MSEPTPLRKIVSALVALALAGAVWWFVEWRSAPPPPPQVEIPGK</sequence>
<gene>
    <name evidence="2" type="ORF">CfE428DRAFT_6689</name>
</gene>
<proteinExistence type="predicted"/>
<dbReference type="Proteomes" id="UP000005824">
    <property type="component" value="Unassembled WGS sequence"/>
</dbReference>
<dbReference type="RefSeq" id="WP_006984005.1">
    <property type="nucleotide sequence ID" value="NZ_ABVL01000057.1"/>
</dbReference>
<dbReference type="EMBL" id="ABVL01000057">
    <property type="protein sequence ID" value="EDY15777.1"/>
    <property type="molecule type" value="Genomic_DNA"/>
</dbReference>
<feature type="transmembrane region" description="Helical" evidence="1">
    <location>
        <begin position="7"/>
        <end position="27"/>
    </location>
</feature>
<comment type="caution">
    <text evidence="2">The sequence shown here is derived from an EMBL/GenBank/DDBJ whole genome shotgun (WGS) entry which is preliminary data.</text>
</comment>